<dbReference type="SUPFAM" id="SSF51905">
    <property type="entry name" value="FAD/NAD(P)-binding domain"/>
    <property type="match status" value="1"/>
</dbReference>
<organism evidence="1 2">
    <name type="scientific">Haematococcus lacustris</name>
    <name type="common">Green alga</name>
    <name type="synonym">Haematococcus pluvialis</name>
    <dbReference type="NCBI Taxonomy" id="44745"/>
    <lineage>
        <taxon>Eukaryota</taxon>
        <taxon>Viridiplantae</taxon>
        <taxon>Chlorophyta</taxon>
        <taxon>core chlorophytes</taxon>
        <taxon>Chlorophyceae</taxon>
        <taxon>CS clade</taxon>
        <taxon>Chlamydomonadales</taxon>
        <taxon>Haematococcaceae</taxon>
        <taxon>Haematococcus</taxon>
    </lineage>
</organism>
<dbReference type="InterPro" id="IPR036188">
    <property type="entry name" value="FAD/NAD-bd_sf"/>
</dbReference>
<evidence type="ECO:0000313" key="2">
    <source>
        <dbReference type="Proteomes" id="UP000485058"/>
    </source>
</evidence>
<accession>A0A699YVG4</accession>
<protein>
    <submittedName>
        <fullName evidence="1">Uncharacterized protein</fullName>
    </submittedName>
</protein>
<reference evidence="1 2" key="1">
    <citation type="submission" date="2020-02" db="EMBL/GenBank/DDBJ databases">
        <title>Draft genome sequence of Haematococcus lacustris strain NIES-144.</title>
        <authorList>
            <person name="Morimoto D."/>
            <person name="Nakagawa S."/>
            <person name="Yoshida T."/>
            <person name="Sawayama S."/>
        </authorList>
    </citation>
    <scope>NUCLEOTIDE SEQUENCE [LARGE SCALE GENOMIC DNA]</scope>
    <source>
        <strain evidence="1 2">NIES-144</strain>
    </source>
</reference>
<keyword evidence="2" id="KW-1185">Reference proteome</keyword>
<evidence type="ECO:0000313" key="1">
    <source>
        <dbReference type="EMBL" id="GFH11006.1"/>
    </source>
</evidence>
<name>A0A699YVG4_HAELA</name>
<sequence length="112" mass="11723">MECMSAGGCCRKRAGKRHGLAPWPQAASPLGGWPCGGSSRHGQQEDNGTGVGWAWLQVHPALLTHALVDSAVERGAKLMTATVTGLQLGPTDNAVTGVTYEGVRGRVLETSW</sequence>
<gene>
    <name evidence="1" type="ORF">HaLaN_06429</name>
</gene>
<dbReference type="AlphaFoldDB" id="A0A699YVG4"/>
<proteinExistence type="predicted"/>
<comment type="caution">
    <text evidence="1">The sequence shown here is derived from an EMBL/GenBank/DDBJ whole genome shotgun (WGS) entry which is preliminary data.</text>
</comment>
<dbReference type="EMBL" id="BLLF01000365">
    <property type="protein sequence ID" value="GFH11006.1"/>
    <property type="molecule type" value="Genomic_DNA"/>
</dbReference>
<dbReference type="Proteomes" id="UP000485058">
    <property type="component" value="Unassembled WGS sequence"/>
</dbReference>